<gene>
    <name evidence="2" type="ORF">ACFQV2_07100</name>
</gene>
<evidence type="ECO:0000313" key="3">
    <source>
        <dbReference type="Proteomes" id="UP001596512"/>
    </source>
</evidence>
<evidence type="ECO:0000259" key="1">
    <source>
        <dbReference type="Pfam" id="PF08241"/>
    </source>
</evidence>
<dbReference type="Gene3D" id="3.40.50.150">
    <property type="entry name" value="Vaccinia Virus protein VP39"/>
    <property type="match status" value="1"/>
</dbReference>
<dbReference type="InterPro" id="IPR013216">
    <property type="entry name" value="Methyltransf_11"/>
</dbReference>
<organism evidence="2 3">
    <name type="scientific">Actinokineospora soli</name>
    <dbReference type="NCBI Taxonomy" id="1048753"/>
    <lineage>
        <taxon>Bacteria</taxon>
        <taxon>Bacillati</taxon>
        <taxon>Actinomycetota</taxon>
        <taxon>Actinomycetes</taxon>
        <taxon>Pseudonocardiales</taxon>
        <taxon>Pseudonocardiaceae</taxon>
        <taxon>Actinokineospora</taxon>
    </lineage>
</organism>
<keyword evidence="2" id="KW-0489">Methyltransferase</keyword>
<proteinExistence type="predicted"/>
<keyword evidence="3" id="KW-1185">Reference proteome</keyword>
<dbReference type="InterPro" id="IPR029063">
    <property type="entry name" value="SAM-dependent_MTases_sf"/>
</dbReference>
<comment type="caution">
    <text evidence="2">The sequence shown here is derived from an EMBL/GenBank/DDBJ whole genome shotgun (WGS) entry which is preliminary data.</text>
</comment>
<dbReference type="PANTHER" id="PTHR43861">
    <property type="entry name" value="TRANS-ACONITATE 2-METHYLTRANSFERASE-RELATED"/>
    <property type="match status" value="1"/>
</dbReference>
<dbReference type="GO" id="GO:0032259">
    <property type="term" value="P:methylation"/>
    <property type="evidence" value="ECO:0007669"/>
    <property type="project" value="UniProtKB-KW"/>
</dbReference>
<protein>
    <submittedName>
        <fullName evidence="2">Class I SAM-dependent methyltransferase</fullName>
        <ecNumber evidence="2">2.1.1.-</ecNumber>
    </submittedName>
</protein>
<keyword evidence="2" id="KW-0808">Transferase</keyword>
<dbReference type="EC" id="2.1.1.-" evidence="2"/>
<dbReference type="Proteomes" id="UP001596512">
    <property type="component" value="Unassembled WGS sequence"/>
</dbReference>
<sequence length="255" mass="27124">MGREAGEFWAANADRFDIAVARYHERLIAEVRAGDRVLDIGCGTGLTTRDAARRGASALGVDLSTAMVKRAAEDAAREGLGNVEFVAADAQVHDFPEAAFDLAISRHGAMFFADPVAAFGNIARAVETGGRLALITWQAQGLNEFRTAVHTALTGAPPAEPPPSAPSPFSLSDPERVTALLDEAGFEDVRLEALHEPMCFGPDVDSAYAFLSSQFGGAASHDKAFDDLRADVERHLTPDGVRYGSAAWLVTARAR</sequence>
<evidence type="ECO:0000313" key="2">
    <source>
        <dbReference type="EMBL" id="MFC7613404.1"/>
    </source>
</evidence>
<dbReference type="GO" id="GO:0008168">
    <property type="term" value="F:methyltransferase activity"/>
    <property type="evidence" value="ECO:0007669"/>
    <property type="project" value="UniProtKB-KW"/>
</dbReference>
<name>A0ABW2TIC0_9PSEU</name>
<dbReference type="Pfam" id="PF08241">
    <property type="entry name" value="Methyltransf_11"/>
    <property type="match status" value="1"/>
</dbReference>
<feature type="domain" description="Methyltransferase type 11" evidence="1">
    <location>
        <begin position="38"/>
        <end position="133"/>
    </location>
</feature>
<accession>A0ABW2TIC0</accession>
<dbReference type="CDD" id="cd02440">
    <property type="entry name" value="AdoMet_MTases"/>
    <property type="match status" value="1"/>
</dbReference>
<dbReference type="EMBL" id="JBHTEY010000004">
    <property type="protein sequence ID" value="MFC7613404.1"/>
    <property type="molecule type" value="Genomic_DNA"/>
</dbReference>
<dbReference type="SUPFAM" id="SSF53335">
    <property type="entry name" value="S-adenosyl-L-methionine-dependent methyltransferases"/>
    <property type="match status" value="1"/>
</dbReference>
<dbReference type="PANTHER" id="PTHR43861:SF1">
    <property type="entry name" value="TRANS-ACONITATE 2-METHYLTRANSFERASE"/>
    <property type="match status" value="1"/>
</dbReference>
<reference evidence="3" key="1">
    <citation type="journal article" date="2019" name="Int. J. Syst. Evol. Microbiol.">
        <title>The Global Catalogue of Microorganisms (GCM) 10K type strain sequencing project: providing services to taxonomists for standard genome sequencing and annotation.</title>
        <authorList>
            <consortium name="The Broad Institute Genomics Platform"/>
            <consortium name="The Broad Institute Genome Sequencing Center for Infectious Disease"/>
            <person name="Wu L."/>
            <person name="Ma J."/>
        </authorList>
    </citation>
    <scope>NUCLEOTIDE SEQUENCE [LARGE SCALE GENOMIC DNA]</scope>
    <source>
        <strain evidence="3">JCM 17695</strain>
    </source>
</reference>